<dbReference type="RefSeq" id="WP_120273477.1">
    <property type="nucleotide sequence ID" value="NZ_RAPN01000001.1"/>
</dbReference>
<name>A0A419W9V8_9BACT</name>
<gene>
    <name evidence="1" type="ORF">BC643_2618</name>
</gene>
<protein>
    <submittedName>
        <fullName evidence="1">Uncharacterized protein</fullName>
    </submittedName>
</protein>
<dbReference type="AlphaFoldDB" id="A0A419W9V8"/>
<proteinExistence type="predicted"/>
<evidence type="ECO:0000313" key="1">
    <source>
        <dbReference type="EMBL" id="RKD92247.1"/>
    </source>
</evidence>
<organism evidence="1 2">
    <name type="scientific">Mangrovibacterium diazotrophicum</name>
    <dbReference type="NCBI Taxonomy" id="1261403"/>
    <lineage>
        <taxon>Bacteria</taxon>
        <taxon>Pseudomonadati</taxon>
        <taxon>Bacteroidota</taxon>
        <taxon>Bacteroidia</taxon>
        <taxon>Marinilabiliales</taxon>
        <taxon>Prolixibacteraceae</taxon>
        <taxon>Mangrovibacterium</taxon>
    </lineage>
</organism>
<dbReference type="EMBL" id="RAPN01000001">
    <property type="protein sequence ID" value="RKD92247.1"/>
    <property type="molecule type" value="Genomic_DNA"/>
</dbReference>
<reference evidence="1 2" key="1">
    <citation type="submission" date="2018-09" db="EMBL/GenBank/DDBJ databases">
        <title>Genomic Encyclopedia of Archaeal and Bacterial Type Strains, Phase II (KMG-II): from individual species to whole genera.</title>
        <authorList>
            <person name="Goeker M."/>
        </authorList>
    </citation>
    <scope>NUCLEOTIDE SEQUENCE [LARGE SCALE GENOMIC DNA]</scope>
    <source>
        <strain evidence="1 2">DSM 27148</strain>
    </source>
</reference>
<evidence type="ECO:0000313" key="2">
    <source>
        <dbReference type="Proteomes" id="UP000283387"/>
    </source>
</evidence>
<dbReference type="Proteomes" id="UP000283387">
    <property type="component" value="Unassembled WGS sequence"/>
</dbReference>
<keyword evidence="2" id="KW-1185">Reference proteome</keyword>
<comment type="caution">
    <text evidence="1">The sequence shown here is derived from an EMBL/GenBank/DDBJ whole genome shotgun (WGS) entry which is preliminary data.</text>
</comment>
<sequence>MKKILGFVFIFSVLLNSCSKESVENEPTSDLEKIVGSYSGQNNMIVSYGDDMYFDSESVLRVISESDVEGEIVIDGIKGAAIHGTISEDVISISEQAVVYNGLQYTISGHGDNSGKSLLLWLTVSWTAGDVDYIAACTEELQKN</sequence>
<accession>A0A419W9V8</accession>